<name>A0A9Q1IZZ7_SYNKA</name>
<accession>A0A9Q1IZZ7</accession>
<feature type="compositionally biased region" description="Polar residues" evidence="1">
    <location>
        <begin position="8"/>
        <end position="22"/>
    </location>
</feature>
<feature type="region of interest" description="Disordered" evidence="1">
    <location>
        <begin position="66"/>
        <end position="86"/>
    </location>
</feature>
<gene>
    <name evidence="2" type="ORF">SKAU_G00161970</name>
</gene>
<protein>
    <submittedName>
        <fullName evidence="2">Uncharacterized protein</fullName>
    </submittedName>
</protein>
<feature type="region of interest" description="Disordered" evidence="1">
    <location>
        <begin position="126"/>
        <end position="158"/>
    </location>
</feature>
<evidence type="ECO:0000313" key="3">
    <source>
        <dbReference type="Proteomes" id="UP001152622"/>
    </source>
</evidence>
<keyword evidence="3" id="KW-1185">Reference proteome</keyword>
<feature type="compositionally biased region" description="Basic and acidic residues" evidence="1">
    <location>
        <begin position="146"/>
        <end position="158"/>
    </location>
</feature>
<comment type="caution">
    <text evidence="2">The sequence shown here is derived from an EMBL/GenBank/DDBJ whole genome shotgun (WGS) entry which is preliminary data.</text>
</comment>
<reference evidence="2" key="1">
    <citation type="journal article" date="2023" name="Science">
        <title>Genome structures resolve the early diversification of teleost fishes.</title>
        <authorList>
            <person name="Parey E."/>
            <person name="Louis A."/>
            <person name="Montfort J."/>
            <person name="Bouchez O."/>
            <person name="Roques C."/>
            <person name="Iampietro C."/>
            <person name="Lluch J."/>
            <person name="Castinel A."/>
            <person name="Donnadieu C."/>
            <person name="Desvignes T."/>
            <person name="Floi Bucao C."/>
            <person name="Jouanno E."/>
            <person name="Wen M."/>
            <person name="Mejri S."/>
            <person name="Dirks R."/>
            <person name="Jansen H."/>
            <person name="Henkel C."/>
            <person name="Chen W.J."/>
            <person name="Zahm M."/>
            <person name="Cabau C."/>
            <person name="Klopp C."/>
            <person name="Thompson A.W."/>
            <person name="Robinson-Rechavi M."/>
            <person name="Braasch I."/>
            <person name="Lecointre G."/>
            <person name="Bobe J."/>
            <person name="Postlethwait J.H."/>
            <person name="Berthelot C."/>
            <person name="Roest Crollius H."/>
            <person name="Guiguen Y."/>
        </authorList>
    </citation>
    <scope>NUCLEOTIDE SEQUENCE</scope>
    <source>
        <strain evidence="2">WJC10195</strain>
    </source>
</reference>
<proteinExistence type="predicted"/>
<organism evidence="2 3">
    <name type="scientific">Synaphobranchus kaupii</name>
    <name type="common">Kaup's arrowtooth eel</name>
    <dbReference type="NCBI Taxonomy" id="118154"/>
    <lineage>
        <taxon>Eukaryota</taxon>
        <taxon>Metazoa</taxon>
        <taxon>Chordata</taxon>
        <taxon>Craniata</taxon>
        <taxon>Vertebrata</taxon>
        <taxon>Euteleostomi</taxon>
        <taxon>Actinopterygii</taxon>
        <taxon>Neopterygii</taxon>
        <taxon>Teleostei</taxon>
        <taxon>Anguilliformes</taxon>
        <taxon>Synaphobranchidae</taxon>
        <taxon>Synaphobranchus</taxon>
    </lineage>
</organism>
<evidence type="ECO:0000256" key="1">
    <source>
        <dbReference type="SAM" id="MobiDB-lite"/>
    </source>
</evidence>
<feature type="region of interest" description="Disordered" evidence="1">
    <location>
        <begin position="1"/>
        <end position="39"/>
    </location>
</feature>
<evidence type="ECO:0000313" key="2">
    <source>
        <dbReference type="EMBL" id="KAJ8359672.1"/>
    </source>
</evidence>
<dbReference type="EMBL" id="JAINUF010000005">
    <property type="protein sequence ID" value="KAJ8359672.1"/>
    <property type="molecule type" value="Genomic_DNA"/>
</dbReference>
<dbReference type="AlphaFoldDB" id="A0A9Q1IZZ7"/>
<dbReference type="Proteomes" id="UP001152622">
    <property type="component" value="Chromosome 5"/>
</dbReference>
<sequence>MCKVGTESAGSTSRSVVLSCPSTGRRVAGRSESGPCGAPERISMSAQMFVRFEDIQKRPGSRLRSALDWPALPPAPSLPTAPGISRRSGNRNTICVSILALLPFQPWQPCTKAKVHLRGPCKRTQHLAKRHWDPKSCDLAQGQESQTKRIRADPPRAY</sequence>